<proteinExistence type="predicted"/>
<organism evidence="1 2">
    <name type="scientific">Yoonia sediminilitoris</name>
    <dbReference type="NCBI Taxonomy" id="1286148"/>
    <lineage>
        <taxon>Bacteria</taxon>
        <taxon>Pseudomonadati</taxon>
        <taxon>Pseudomonadota</taxon>
        <taxon>Alphaproteobacteria</taxon>
        <taxon>Rhodobacterales</taxon>
        <taxon>Paracoccaceae</taxon>
        <taxon>Yoonia</taxon>
    </lineage>
</organism>
<evidence type="ECO:0000313" key="1">
    <source>
        <dbReference type="EMBL" id="PUB12388.1"/>
    </source>
</evidence>
<reference evidence="1 2" key="1">
    <citation type="submission" date="2018-04" db="EMBL/GenBank/DDBJ databases">
        <title>Genomic Encyclopedia of Archaeal and Bacterial Type Strains, Phase II (KMG-II): from individual species to whole genera.</title>
        <authorList>
            <person name="Goeker M."/>
        </authorList>
    </citation>
    <scope>NUCLEOTIDE SEQUENCE [LARGE SCALE GENOMIC DNA]</scope>
    <source>
        <strain evidence="1 2">DSM 29955</strain>
    </source>
</reference>
<gene>
    <name evidence="1" type="ORF">C8N45_11027</name>
</gene>
<dbReference type="Proteomes" id="UP000244523">
    <property type="component" value="Unassembled WGS sequence"/>
</dbReference>
<keyword evidence="2" id="KW-1185">Reference proteome</keyword>
<dbReference type="RefSeq" id="WP_108387318.1">
    <property type="nucleotide sequence ID" value="NZ_QBUD01000010.1"/>
</dbReference>
<sequence length="74" mass="8445">MTDMPETHTASSFTWSVPRATLLAVLEVAKMPRMAAVAYLQGPKFTDPRPLAERIQQAETLREEARRKVDRLMM</sequence>
<name>A0A2T6KBZ9_9RHOB</name>
<dbReference type="EMBL" id="QBUD01000010">
    <property type="protein sequence ID" value="PUB12388.1"/>
    <property type="molecule type" value="Genomic_DNA"/>
</dbReference>
<protein>
    <submittedName>
        <fullName evidence="1">Uncharacterized protein</fullName>
    </submittedName>
</protein>
<accession>A0A2T6KBZ9</accession>
<evidence type="ECO:0000313" key="2">
    <source>
        <dbReference type="Proteomes" id="UP000244523"/>
    </source>
</evidence>
<comment type="caution">
    <text evidence="1">The sequence shown here is derived from an EMBL/GenBank/DDBJ whole genome shotgun (WGS) entry which is preliminary data.</text>
</comment>
<dbReference type="AlphaFoldDB" id="A0A2T6KBZ9"/>